<dbReference type="Pfam" id="PF02538">
    <property type="entry name" value="Hydantoinase_B"/>
    <property type="match status" value="1"/>
</dbReference>
<evidence type="ECO:0000313" key="2">
    <source>
        <dbReference type="EMBL" id="NED97444.1"/>
    </source>
</evidence>
<dbReference type="RefSeq" id="WP_163820223.1">
    <property type="nucleotide sequence ID" value="NZ_JAAGOB010000011.1"/>
</dbReference>
<dbReference type="PANTHER" id="PTHR11365">
    <property type="entry name" value="5-OXOPROLINASE RELATED"/>
    <property type="match status" value="1"/>
</dbReference>
<dbReference type="GO" id="GO:0017168">
    <property type="term" value="F:5-oxoprolinase (ATP-hydrolyzing) activity"/>
    <property type="evidence" value="ECO:0007669"/>
    <property type="project" value="TreeGrafter"/>
</dbReference>
<dbReference type="AlphaFoldDB" id="A0A6N9YR35"/>
<comment type="caution">
    <text evidence="2">The sequence shown here is derived from an EMBL/GenBank/DDBJ whole genome shotgun (WGS) entry which is preliminary data.</text>
</comment>
<dbReference type="InterPro" id="IPR003692">
    <property type="entry name" value="Hydantoinase_B"/>
</dbReference>
<proteinExistence type="predicted"/>
<gene>
    <name evidence="2" type="ORF">G1H11_19280</name>
</gene>
<protein>
    <submittedName>
        <fullName evidence="2">Hydantoinase B/oxoprolinase family protein</fullName>
    </submittedName>
</protein>
<feature type="domain" description="Hydantoinase B/oxoprolinase" evidence="1">
    <location>
        <begin position="16"/>
        <end position="545"/>
    </location>
</feature>
<sequence>MPDPTDTRARDRAPVDPVLLAVLANRMDSIVREMTNTLLRTGRSAILNTARDFSCSIVTADDRLLSAAEGLPIHIVGSDLLTRSMQRFHDDIREGDAFLHNDPYNGNTHHADHTILVPVFHDGVHLFTAVAKAHQADCGNAEPTTYAAHAKDIYEEGALNFPCVRVQREHKNIDDIIRMCRQRIRVPDQWYGDYLAALGAARIGERRLKELVKRYGPETIRNFCEEWFDYSERRMVQQISALPALTISGSGVHDPLPGLPDGIPVTVELTIKPDEGRIVADLTQNIDAVPNGMNLSEATALSSVIIGICNQLPTQVPHNDGSFRRIEVKLRENSVAGIPRHPTSCSVATTNVADRLINATQAAFAQLGEGFGLAEGALGQGPGFGVVSGRDTRSGDVPFINQVYFASSGGPGTPGEDGWLFYGIPVAAGLMFRDSVEVAEQKYPILVDEIRLLADTEGAGTFRGAPGARVSFGPLESPVTVAYTVDGNSRPPAGVRGGQATVPHDVHLIHPDGSWQELVTVGAVEVQPGQKIVSRTNGGGGYGPPEARDPLRVLDDVRNGFVSAERAREVYRVAVVDDAASGYVLSLAETERLRTSRR</sequence>
<reference evidence="2 3" key="1">
    <citation type="submission" date="2020-02" db="EMBL/GenBank/DDBJ databases">
        <authorList>
            <person name="Li X.-J."/>
            <person name="Feng X.-M."/>
        </authorList>
    </citation>
    <scope>NUCLEOTIDE SEQUENCE [LARGE SCALE GENOMIC DNA]</scope>
    <source>
        <strain evidence="2 3">CGMCC 4.7225</strain>
    </source>
</reference>
<evidence type="ECO:0000259" key="1">
    <source>
        <dbReference type="Pfam" id="PF02538"/>
    </source>
</evidence>
<dbReference type="GO" id="GO:0005829">
    <property type="term" value="C:cytosol"/>
    <property type="evidence" value="ECO:0007669"/>
    <property type="project" value="TreeGrafter"/>
</dbReference>
<dbReference type="InterPro" id="IPR045079">
    <property type="entry name" value="Oxoprolinase-like"/>
</dbReference>
<dbReference type="PANTHER" id="PTHR11365:SF23">
    <property type="entry name" value="HYPOTHETICAL 5-OXOPROLINASE (EUROFUNG)-RELATED"/>
    <property type="match status" value="1"/>
</dbReference>
<dbReference type="EMBL" id="JAAGOB010000011">
    <property type="protein sequence ID" value="NED97444.1"/>
    <property type="molecule type" value="Genomic_DNA"/>
</dbReference>
<evidence type="ECO:0000313" key="3">
    <source>
        <dbReference type="Proteomes" id="UP000469185"/>
    </source>
</evidence>
<accession>A0A6N9YR35</accession>
<dbReference type="Proteomes" id="UP000469185">
    <property type="component" value="Unassembled WGS sequence"/>
</dbReference>
<organism evidence="2 3">
    <name type="scientific">Phytoactinopolyspora alkaliphila</name>
    <dbReference type="NCBI Taxonomy" id="1783498"/>
    <lineage>
        <taxon>Bacteria</taxon>
        <taxon>Bacillati</taxon>
        <taxon>Actinomycetota</taxon>
        <taxon>Actinomycetes</taxon>
        <taxon>Jiangellales</taxon>
        <taxon>Jiangellaceae</taxon>
        <taxon>Phytoactinopolyspora</taxon>
    </lineage>
</organism>
<keyword evidence="3" id="KW-1185">Reference proteome</keyword>
<name>A0A6N9YR35_9ACTN</name>
<dbReference type="GO" id="GO:0006749">
    <property type="term" value="P:glutathione metabolic process"/>
    <property type="evidence" value="ECO:0007669"/>
    <property type="project" value="TreeGrafter"/>
</dbReference>